<evidence type="ECO:0000256" key="2">
    <source>
        <dbReference type="ARBA" id="ARBA00008226"/>
    </source>
</evidence>
<keyword evidence="8 10" id="KW-0030">Aminoacyl-tRNA synthetase</keyword>
<dbReference type="GO" id="GO:0004814">
    <property type="term" value="F:arginine-tRNA ligase activity"/>
    <property type="evidence" value="ECO:0007669"/>
    <property type="project" value="InterPro"/>
</dbReference>
<organism evidence="12 13">
    <name type="scientific">Ligilactobacillus equi DSM 15833 = JCM 10991</name>
    <dbReference type="NCBI Taxonomy" id="1423740"/>
    <lineage>
        <taxon>Bacteria</taxon>
        <taxon>Bacillati</taxon>
        <taxon>Bacillota</taxon>
        <taxon>Bacilli</taxon>
        <taxon>Lactobacillales</taxon>
        <taxon>Lactobacillaceae</taxon>
        <taxon>Ligilactobacillus</taxon>
    </lineage>
</organism>
<evidence type="ECO:0000256" key="9">
    <source>
        <dbReference type="ARBA" id="ARBA00047937"/>
    </source>
</evidence>
<sequence>MAHTFLLEIGLEEIPAHVVTPSVNQLVAKVENYLKEERLAFDSVLPFSTPRRLAVKVTGLADKQEDISTEAKGPAKKIAQDAEGNWTKAAQGFARGQGLTTDDLFFKELKGVEYVYANKFEAGKSALEVLAGMKEVAMSLKFPTMMRWGTNDFEYVRPIRWLVALLDNEVVNFDILGTKTGRVSQGHRFLGKEVTLNSTDDYPEALLAESVIADATKRKNMIRGQINDLAQENGWKVDIDEGLLEEVNNLVEWPTVFAGNFDEKYLAVPDVVLITSMKDNQRYFYVTDAAGKLLPHFIAIRNGKDAFLNNVIAGNEKVLTARLEDAKFFFEEDQKQSLQHYVDRLDKVMFHDKIGTLAQKMQRVGLLAQFLGQKLGLSDQELADLARASQIYKFDLVTGMVGEFSELQGVMGEIYANLMGENAVVAQAIREEYMPTSAEGVLPASTVGSVLSIADKLDSLQAFFSAGMVPSGSNDPYALRRQTLGIIRIALANNWQLSVDDLMDAVAFAQGKAHDLYANIDPATNAQALRDFVADRLHQILANDHYRHDVLETVVANMANTFVDVSQAAKTLTAHLDDADFKETIEALTRVARLADKADLSQTLTVDESLFENDSEKALFAAYQVQKEAMEAANDYDAKYQAIHALKDAISAYFEATMVMVEDTAVKNNRLHQLVLVKQLTQNFGDLAQLNVK</sequence>
<name>A0A0R1TF76_9LACO</name>
<dbReference type="HAMAP" id="MF_00255">
    <property type="entry name" value="Gly_tRNA_synth_beta"/>
    <property type="match status" value="1"/>
</dbReference>
<comment type="caution">
    <text evidence="12">The sequence shown here is derived from an EMBL/GenBank/DDBJ whole genome shotgun (WGS) entry which is preliminary data.</text>
</comment>
<protein>
    <recommendedName>
        <fullName evidence="10">Glycine--tRNA ligase beta subunit</fullName>
        <ecNumber evidence="10">6.1.1.14</ecNumber>
    </recommendedName>
    <alternativeName>
        <fullName evidence="10">Glycyl-tRNA synthetase beta subunit</fullName>
        <shortName evidence="10">GlyRS</shortName>
    </alternativeName>
</protein>
<evidence type="ECO:0000256" key="4">
    <source>
        <dbReference type="ARBA" id="ARBA00022598"/>
    </source>
</evidence>
<dbReference type="Pfam" id="PF02092">
    <property type="entry name" value="tRNA_synt_2f"/>
    <property type="match status" value="1"/>
</dbReference>
<evidence type="ECO:0000259" key="11">
    <source>
        <dbReference type="Pfam" id="PF05746"/>
    </source>
</evidence>
<dbReference type="InterPro" id="IPR008909">
    <property type="entry name" value="DALR_anticod-bd"/>
</dbReference>
<gene>
    <name evidence="10" type="primary">glyS</name>
    <name evidence="12" type="ORF">FC36_GL002016</name>
</gene>
<feature type="domain" description="DALR anticodon binding" evidence="11">
    <location>
        <begin position="586"/>
        <end position="683"/>
    </location>
</feature>
<keyword evidence="7 10" id="KW-0648">Protein biosynthesis</keyword>
<keyword evidence="4 10" id="KW-0436">Ligase</keyword>
<comment type="subunit">
    <text evidence="10">Tetramer of two alpha and two beta subunits.</text>
</comment>
<dbReference type="RefSeq" id="WP_025020863.1">
    <property type="nucleotide sequence ID" value="NZ_AZFH01000204.1"/>
</dbReference>
<comment type="similarity">
    <text evidence="2 10">Belongs to the class-II aminoacyl-tRNA synthetase family.</text>
</comment>
<proteinExistence type="inferred from homology"/>
<evidence type="ECO:0000313" key="12">
    <source>
        <dbReference type="EMBL" id="KRL75915.1"/>
    </source>
</evidence>
<comment type="subcellular location">
    <subcellularLocation>
        <location evidence="1 10">Cytoplasm</location>
    </subcellularLocation>
</comment>
<dbReference type="PANTHER" id="PTHR30075:SF2">
    <property type="entry name" value="GLYCINE--TRNA LIGASE, CHLOROPLASTIC_MITOCHONDRIAL 2"/>
    <property type="match status" value="1"/>
</dbReference>
<evidence type="ECO:0000256" key="6">
    <source>
        <dbReference type="ARBA" id="ARBA00022840"/>
    </source>
</evidence>
<dbReference type="STRING" id="1423740.FC36_GL002016"/>
<evidence type="ECO:0000256" key="3">
    <source>
        <dbReference type="ARBA" id="ARBA00022490"/>
    </source>
</evidence>
<dbReference type="InterPro" id="IPR006194">
    <property type="entry name" value="Gly-tRNA-synth_heterodimer"/>
</dbReference>
<dbReference type="SUPFAM" id="SSF109604">
    <property type="entry name" value="HD-domain/PDEase-like"/>
    <property type="match status" value="1"/>
</dbReference>
<keyword evidence="3 10" id="KW-0963">Cytoplasm</keyword>
<dbReference type="EC" id="6.1.1.14" evidence="10"/>
<dbReference type="AlphaFoldDB" id="A0A0R1TF76"/>
<accession>A0A0R1TF76</accession>
<dbReference type="GO" id="GO:0004820">
    <property type="term" value="F:glycine-tRNA ligase activity"/>
    <property type="evidence" value="ECO:0007669"/>
    <property type="project" value="UniProtKB-UniRule"/>
</dbReference>
<dbReference type="EMBL" id="AZFH01000204">
    <property type="protein sequence ID" value="KRL75915.1"/>
    <property type="molecule type" value="Genomic_DNA"/>
</dbReference>
<dbReference type="InterPro" id="IPR015944">
    <property type="entry name" value="Gly-tRNA-synth_bsu"/>
</dbReference>
<dbReference type="PATRIC" id="fig|1423740.3.peg.2183"/>
<comment type="catalytic activity">
    <reaction evidence="9 10">
        <text>tRNA(Gly) + glycine + ATP = glycyl-tRNA(Gly) + AMP + diphosphate</text>
        <dbReference type="Rhea" id="RHEA:16013"/>
        <dbReference type="Rhea" id="RHEA-COMP:9664"/>
        <dbReference type="Rhea" id="RHEA-COMP:9683"/>
        <dbReference type="ChEBI" id="CHEBI:30616"/>
        <dbReference type="ChEBI" id="CHEBI:33019"/>
        <dbReference type="ChEBI" id="CHEBI:57305"/>
        <dbReference type="ChEBI" id="CHEBI:78442"/>
        <dbReference type="ChEBI" id="CHEBI:78522"/>
        <dbReference type="ChEBI" id="CHEBI:456215"/>
        <dbReference type="EC" id="6.1.1.14"/>
    </reaction>
</comment>
<keyword evidence="5 10" id="KW-0547">Nucleotide-binding</keyword>
<dbReference type="PANTHER" id="PTHR30075">
    <property type="entry name" value="GLYCYL-TRNA SYNTHETASE"/>
    <property type="match status" value="1"/>
</dbReference>
<dbReference type="PRINTS" id="PR01045">
    <property type="entry name" value="TRNASYNTHGB"/>
</dbReference>
<evidence type="ECO:0000313" key="13">
    <source>
        <dbReference type="Proteomes" id="UP000051048"/>
    </source>
</evidence>
<evidence type="ECO:0000256" key="5">
    <source>
        <dbReference type="ARBA" id="ARBA00022741"/>
    </source>
</evidence>
<reference evidence="12 13" key="1">
    <citation type="journal article" date="2015" name="Genome Announc.">
        <title>Expanding the biotechnology potential of lactobacilli through comparative genomics of 213 strains and associated genera.</title>
        <authorList>
            <person name="Sun Z."/>
            <person name="Harris H.M."/>
            <person name="McCann A."/>
            <person name="Guo C."/>
            <person name="Argimon S."/>
            <person name="Zhang W."/>
            <person name="Yang X."/>
            <person name="Jeffery I.B."/>
            <person name="Cooney J.C."/>
            <person name="Kagawa T.F."/>
            <person name="Liu W."/>
            <person name="Song Y."/>
            <person name="Salvetti E."/>
            <person name="Wrobel A."/>
            <person name="Rasinkangas P."/>
            <person name="Parkhill J."/>
            <person name="Rea M.C."/>
            <person name="O'Sullivan O."/>
            <person name="Ritari J."/>
            <person name="Douillard F.P."/>
            <person name="Paul Ross R."/>
            <person name="Yang R."/>
            <person name="Briner A.E."/>
            <person name="Felis G.E."/>
            <person name="de Vos W.M."/>
            <person name="Barrangou R."/>
            <person name="Klaenhammer T.R."/>
            <person name="Caufield P.W."/>
            <person name="Cui Y."/>
            <person name="Zhang H."/>
            <person name="O'Toole P.W."/>
        </authorList>
    </citation>
    <scope>NUCLEOTIDE SEQUENCE [LARGE SCALE GENOMIC DNA]</scope>
    <source>
        <strain evidence="12 13">DSM 15833</strain>
    </source>
</reference>
<dbReference type="PROSITE" id="PS50861">
    <property type="entry name" value="AA_TRNA_LIGASE_II_GLYAB"/>
    <property type="match status" value="1"/>
</dbReference>
<evidence type="ECO:0000256" key="7">
    <source>
        <dbReference type="ARBA" id="ARBA00022917"/>
    </source>
</evidence>
<dbReference type="GO" id="GO:0005829">
    <property type="term" value="C:cytosol"/>
    <property type="evidence" value="ECO:0007669"/>
    <property type="project" value="TreeGrafter"/>
</dbReference>
<dbReference type="NCBIfam" id="TIGR00211">
    <property type="entry name" value="glyS"/>
    <property type="match status" value="1"/>
</dbReference>
<dbReference type="Proteomes" id="UP000051048">
    <property type="component" value="Unassembled WGS sequence"/>
</dbReference>
<dbReference type="OrthoDB" id="9775440at2"/>
<dbReference type="GO" id="GO:0006420">
    <property type="term" value="P:arginyl-tRNA aminoacylation"/>
    <property type="evidence" value="ECO:0007669"/>
    <property type="project" value="InterPro"/>
</dbReference>
<dbReference type="GO" id="GO:0006426">
    <property type="term" value="P:glycyl-tRNA aminoacylation"/>
    <property type="evidence" value="ECO:0007669"/>
    <property type="project" value="UniProtKB-UniRule"/>
</dbReference>
<evidence type="ECO:0000256" key="8">
    <source>
        <dbReference type="ARBA" id="ARBA00023146"/>
    </source>
</evidence>
<evidence type="ECO:0000256" key="1">
    <source>
        <dbReference type="ARBA" id="ARBA00004496"/>
    </source>
</evidence>
<keyword evidence="6 10" id="KW-0067">ATP-binding</keyword>
<dbReference type="Pfam" id="PF05746">
    <property type="entry name" value="DALR_1"/>
    <property type="match status" value="1"/>
</dbReference>
<evidence type="ECO:0000256" key="10">
    <source>
        <dbReference type="HAMAP-Rule" id="MF_00255"/>
    </source>
</evidence>
<dbReference type="GO" id="GO:0005524">
    <property type="term" value="F:ATP binding"/>
    <property type="evidence" value="ECO:0007669"/>
    <property type="project" value="UniProtKB-UniRule"/>
</dbReference>